<reference evidence="3" key="1">
    <citation type="submission" date="2021-07" db="EMBL/GenBank/DDBJ databases">
        <authorList>
            <person name="Branca A.L. A."/>
        </authorList>
    </citation>
    <scope>NUCLEOTIDE SEQUENCE</scope>
</reference>
<feature type="compositionally biased region" description="Basic and acidic residues" evidence="1">
    <location>
        <begin position="1"/>
        <end position="13"/>
    </location>
</feature>
<sequence length="101" mass="11525">MPEALIQRDDSHCSESLIGGKEGTSSEENAEKNQVTSDTLRRAPYIIILALLYAIVALFSWATLCTLSRRPIWGKSYNIDFHSIDGLNAYFKSDKKKFRRR</sequence>
<organism evidence="3 4">
    <name type="scientific">Penicillium salamii</name>
    <dbReference type="NCBI Taxonomy" id="1612424"/>
    <lineage>
        <taxon>Eukaryota</taxon>
        <taxon>Fungi</taxon>
        <taxon>Dikarya</taxon>
        <taxon>Ascomycota</taxon>
        <taxon>Pezizomycotina</taxon>
        <taxon>Eurotiomycetes</taxon>
        <taxon>Eurotiomycetidae</taxon>
        <taxon>Eurotiales</taxon>
        <taxon>Aspergillaceae</taxon>
        <taxon>Penicillium</taxon>
    </lineage>
</organism>
<dbReference type="AlphaFoldDB" id="A0A9W4IJ38"/>
<evidence type="ECO:0000313" key="3">
    <source>
        <dbReference type="EMBL" id="CAG8285800.1"/>
    </source>
</evidence>
<feature type="transmembrane region" description="Helical" evidence="2">
    <location>
        <begin position="45"/>
        <end position="67"/>
    </location>
</feature>
<evidence type="ECO:0000313" key="4">
    <source>
        <dbReference type="Proteomes" id="UP001152649"/>
    </source>
</evidence>
<comment type="caution">
    <text evidence="3">The sequence shown here is derived from an EMBL/GenBank/DDBJ whole genome shotgun (WGS) entry which is preliminary data.</text>
</comment>
<gene>
    <name evidence="3" type="ORF">PSALAMII_LOCUS1522</name>
</gene>
<evidence type="ECO:0000256" key="1">
    <source>
        <dbReference type="SAM" id="MobiDB-lite"/>
    </source>
</evidence>
<dbReference type="Proteomes" id="UP001152649">
    <property type="component" value="Unassembled WGS sequence"/>
</dbReference>
<feature type="region of interest" description="Disordered" evidence="1">
    <location>
        <begin position="1"/>
        <end position="37"/>
    </location>
</feature>
<keyword evidence="2" id="KW-0812">Transmembrane</keyword>
<keyword evidence="2" id="KW-1133">Transmembrane helix</keyword>
<dbReference type="OrthoDB" id="5278722at2759"/>
<dbReference type="EMBL" id="CAJVPG010000055">
    <property type="protein sequence ID" value="CAG8285800.1"/>
    <property type="molecule type" value="Genomic_DNA"/>
</dbReference>
<accession>A0A9W4IJ38</accession>
<evidence type="ECO:0000256" key="2">
    <source>
        <dbReference type="SAM" id="Phobius"/>
    </source>
</evidence>
<protein>
    <submittedName>
        <fullName evidence="3">Uncharacterized protein</fullName>
    </submittedName>
</protein>
<name>A0A9W4IJ38_9EURO</name>
<keyword evidence="4" id="KW-1185">Reference proteome</keyword>
<keyword evidence="2" id="KW-0472">Membrane</keyword>
<proteinExistence type="predicted"/>